<dbReference type="Gene3D" id="3.40.605.10">
    <property type="entry name" value="Aldehyde Dehydrogenase, Chain A, domain 1"/>
    <property type="match status" value="1"/>
</dbReference>
<accession>A0ABW5P2A5</accession>
<sequence length="492" mass="52939">MTQTPPAAPNKKAVTDEAVLRSRAYFAGDWHAGQQTFGVIHPGDGRTLGAVADCTAEDARAAIDAAEVALRGWRAVTPYERGQVLRRWHDLMFVHKEELARLMTLEMGKPITETRGEVHYAASFIEWCAEEASRIGGERITMRAGNKRGFSNAEPVGIVYAVTPWNFPAGMITRKAAPALAAGCVMILKPAEQSPMTALYLAELWLEAGGPANTLQVLPTNDAASFSAPFMEDARVRKLTFTGSTAVGRLLYTQAAKTLKRVSLELGGHAPFLIFDDADLERAAREVVGSKFRNAGQTCISTNRVYVQRGVAEEFTRLLSERAARLTLGDPLQDGTNVGPVVEQAGLDKVTAQVQDALARGATATVGGQGTGGLYFQPTVLTNVHPDSLILREETFGPVAPVVVFDTEEEALRLANASEYGLAAYAYTRDLSRAWRVAEALEYGIVGINDGVPSNGAPNVPFGGMKNSGVGREGGHWGLDEYLEIKFISMGV</sequence>
<protein>
    <submittedName>
        <fullName evidence="3">NAD-dependent succinate-semialdehyde dehydrogenase</fullName>
        <ecNumber evidence="3">1.2.1.-</ecNumber>
    </submittedName>
</protein>
<dbReference type="InterPro" id="IPR016163">
    <property type="entry name" value="Ald_DH_C"/>
</dbReference>
<evidence type="ECO:0000256" key="1">
    <source>
        <dbReference type="ARBA" id="ARBA00023002"/>
    </source>
</evidence>
<gene>
    <name evidence="3" type="ORF">ACFSR9_07480</name>
</gene>
<keyword evidence="1 3" id="KW-0560">Oxidoreductase</keyword>
<dbReference type="Pfam" id="PF00171">
    <property type="entry name" value="Aldedh"/>
    <property type="match status" value="1"/>
</dbReference>
<evidence type="ECO:0000313" key="4">
    <source>
        <dbReference type="Proteomes" id="UP001597475"/>
    </source>
</evidence>
<evidence type="ECO:0000259" key="2">
    <source>
        <dbReference type="Pfam" id="PF00171"/>
    </source>
</evidence>
<feature type="domain" description="Aldehyde dehydrogenase" evidence="2">
    <location>
        <begin position="32"/>
        <end position="488"/>
    </location>
</feature>
<proteinExistence type="predicted"/>
<comment type="caution">
    <text evidence="3">The sequence shown here is derived from an EMBL/GenBank/DDBJ whole genome shotgun (WGS) entry which is preliminary data.</text>
</comment>
<dbReference type="PANTHER" id="PTHR43353:SF5">
    <property type="entry name" value="SUCCINATE-SEMIALDEHYDE DEHYDROGENASE, MITOCHONDRIAL"/>
    <property type="match status" value="1"/>
</dbReference>
<dbReference type="PANTHER" id="PTHR43353">
    <property type="entry name" value="SUCCINATE-SEMIALDEHYDE DEHYDROGENASE, MITOCHONDRIAL"/>
    <property type="match status" value="1"/>
</dbReference>
<keyword evidence="4" id="KW-1185">Reference proteome</keyword>
<dbReference type="InterPro" id="IPR015590">
    <property type="entry name" value="Aldehyde_DH_dom"/>
</dbReference>
<name>A0ABW5P2A5_9DEIO</name>
<evidence type="ECO:0000313" key="3">
    <source>
        <dbReference type="EMBL" id="MFD2609278.1"/>
    </source>
</evidence>
<dbReference type="RefSeq" id="WP_386844526.1">
    <property type="nucleotide sequence ID" value="NZ_JBHUMK010000031.1"/>
</dbReference>
<dbReference type="GO" id="GO:0016491">
    <property type="term" value="F:oxidoreductase activity"/>
    <property type="evidence" value="ECO:0007669"/>
    <property type="project" value="UniProtKB-KW"/>
</dbReference>
<reference evidence="4" key="1">
    <citation type="journal article" date="2019" name="Int. J. Syst. Evol. Microbiol.">
        <title>The Global Catalogue of Microorganisms (GCM) 10K type strain sequencing project: providing services to taxonomists for standard genome sequencing and annotation.</title>
        <authorList>
            <consortium name="The Broad Institute Genomics Platform"/>
            <consortium name="The Broad Institute Genome Sequencing Center for Infectious Disease"/>
            <person name="Wu L."/>
            <person name="Ma J."/>
        </authorList>
    </citation>
    <scope>NUCLEOTIDE SEQUENCE [LARGE SCALE GENOMIC DNA]</scope>
    <source>
        <strain evidence="4">KCTC 33842</strain>
    </source>
</reference>
<dbReference type="Proteomes" id="UP001597475">
    <property type="component" value="Unassembled WGS sequence"/>
</dbReference>
<dbReference type="Gene3D" id="3.40.309.10">
    <property type="entry name" value="Aldehyde Dehydrogenase, Chain A, domain 2"/>
    <property type="match status" value="1"/>
</dbReference>
<organism evidence="3 4">
    <name type="scientific">Deinococcus taklimakanensis</name>
    <dbReference type="NCBI Taxonomy" id="536443"/>
    <lineage>
        <taxon>Bacteria</taxon>
        <taxon>Thermotogati</taxon>
        <taxon>Deinococcota</taxon>
        <taxon>Deinococci</taxon>
        <taxon>Deinococcales</taxon>
        <taxon>Deinococcaceae</taxon>
        <taxon>Deinococcus</taxon>
    </lineage>
</organism>
<dbReference type="CDD" id="cd07103">
    <property type="entry name" value="ALDH_F5_SSADH_GabD"/>
    <property type="match status" value="1"/>
</dbReference>
<dbReference type="EMBL" id="JBHUMK010000031">
    <property type="protein sequence ID" value="MFD2609278.1"/>
    <property type="molecule type" value="Genomic_DNA"/>
</dbReference>
<dbReference type="SUPFAM" id="SSF53720">
    <property type="entry name" value="ALDH-like"/>
    <property type="match status" value="1"/>
</dbReference>
<dbReference type="InterPro" id="IPR016162">
    <property type="entry name" value="Ald_DH_N"/>
</dbReference>
<dbReference type="InterPro" id="IPR050740">
    <property type="entry name" value="Aldehyde_DH_Superfamily"/>
</dbReference>
<dbReference type="EC" id="1.2.1.-" evidence="3"/>
<dbReference type="InterPro" id="IPR016161">
    <property type="entry name" value="Ald_DH/histidinol_DH"/>
</dbReference>